<sequence>MAPLSLAHTIEVIFDRTHVSRMWSWKSVNGISGHVDLNASPQVSIHCVEGLRLRRVFRAFMGLYGCKPTTPVIIKVAFTEDKRSLLQREENVYNQYLKDLQGSFIPKCYGLFEGSFGGQKITCLVLEYCSPENIRPVDYSRQVMTAINKIHQAGIVHQDIVHKSKHILTTSDGVRIIDFATAQSHKCPTMPLAFVREVRHCEELVSLEYECGFSDDTNVDGIHQRAPGPSPLPDGGLHSRFGLKPSYQKLYPELSRSHRHAHF</sequence>
<proteinExistence type="predicted"/>
<gene>
    <name evidence="1" type="ORF">BT62DRAFT_288784</name>
</gene>
<dbReference type="Proteomes" id="UP000812287">
    <property type="component" value="Unassembled WGS sequence"/>
</dbReference>
<dbReference type="Gene3D" id="1.10.510.10">
    <property type="entry name" value="Transferase(Phosphotransferase) domain 1"/>
    <property type="match status" value="1"/>
</dbReference>
<organism evidence="1 2">
    <name type="scientific">Guyanagaster necrorhizus</name>
    <dbReference type="NCBI Taxonomy" id="856835"/>
    <lineage>
        <taxon>Eukaryota</taxon>
        <taxon>Fungi</taxon>
        <taxon>Dikarya</taxon>
        <taxon>Basidiomycota</taxon>
        <taxon>Agaricomycotina</taxon>
        <taxon>Agaricomycetes</taxon>
        <taxon>Agaricomycetidae</taxon>
        <taxon>Agaricales</taxon>
        <taxon>Marasmiineae</taxon>
        <taxon>Physalacriaceae</taxon>
        <taxon>Guyanagaster</taxon>
    </lineage>
</organism>
<name>A0A9P7W4W8_9AGAR</name>
<dbReference type="RefSeq" id="XP_043045702.1">
    <property type="nucleotide sequence ID" value="XM_043180374.1"/>
</dbReference>
<dbReference type="EMBL" id="MU250524">
    <property type="protein sequence ID" value="KAG7452202.1"/>
    <property type="molecule type" value="Genomic_DNA"/>
</dbReference>
<protein>
    <recommendedName>
        <fullName evidence="3">Protein kinase domain-containing protein</fullName>
    </recommendedName>
</protein>
<dbReference type="InterPro" id="IPR011009">
    <property type="entry name" value="Kinase-like_dom_sf"/>
</dbReference>
<evidence type="ECO:0000313" key="2">
    <source>
        <dbReference type="Proteomes" id="UP000812287"/>
    </source>
</evidence>
<dbReference type="AlphaFoldDB" id="A0A9P7W4W8"/>
<dbReference type="OrthoDB" id="3182995at2759"/>
<keyword evidence="2" id="KW-1185">Reference proteome</keyword>
<dbReference type="SUPFAM" id="SSF56112">
    <property type="entry name" value="Protein kinase-like (PK-like)"/>
    <property type="match status" value="1"/>
</dbReference>
<comment type="caution">
    <text evidence="1">The sequence shown here is derived from an EMBL/GenBank/DDBJ whole genome shotgun (WGS) entry which is preliminary data.</text>
</comment>
<accession>A0A9P7W4W8</accession>
<evidence type="ECO:0008006" key="3">
    <source>
        <dbReference type="Google" id="ProtNLM"/>
    </source>
</evidence>
<reference evidence="1" key="1">
    <citation type="submission" date="2020-11" db="EMBL/GenBank/DDBJ databases">
        <title>Adaptations for nitrogen fixation in a non-lichenized fungal sporocarp promotes dispersal by wood-feeding termites.</title>
        <authorList>
            <consortium name="DOE Joint Genome Institute"/>
            <person name="Koch R.A."/>
            <person name="Yoon G."/>
            <person name="Arayal U."/>
            <person name="Lail K."/>
            <person name="Amirebrahimi M."/>
            <person name="Labutti K."/>
            <person name="Lipzen A."/>
            <person name="Riley R."/>
            <person name="Barry K."/>
            <person name="Henrissat B."/>
            <person name="Grigoriev I.V."/>
            <person name="Herr J.R."/>
            <person name="Aime M.C."/>
        </authorList>
    </citation>
    <scope>NUCLEOTIDE SEQUENCE</scope>
    <source>
        <strain evidence="1">MCA 3950</strain>
    </source>
</reference>
<dbReference type="GeneID" id="66102670"/>
<evidence type="ECO:0000313" key="1">
    <source>
        <dbReference type="EMBL" id="KAG7452202.1"/>
    </source>
</evidence>